<evidence type="ECO:0000313" key="2">
    <source>
        <dbReference type="EMBL" id="KAG6676482.1"/>
    </source>
</evidence>
<keyword evidence="1" id="KW-1133">Transmembrane helix</keyword>
<accession>A0A922D2R3</accession>
<name>A0A922D2R3_CARIL</name>
<keyword evidence="1" id="KW-0812">Transmembrane</keyword>
<proteinExistence type="predicted"/>
<dbReference type="AlphaFoldDB" id="A0A922D2R3"/>
<dbReference type="Proteomes" id="UP000811246">
    <property type="component" value="Chromosome 15"/>
</dbReference>
<organism evidence="2 3">
    <name type="scientific">Carya illinoinensis</name>
    <name type="common">Pecan</name>
    <dbReference type="NCBI Taxonomy" id="32201"/>
    <lineage>
        <taxon>Eukaryota</taxon>
        <taxon>Viridiplantae</taxon>
        <taxon>Streptophyta</taxon>
        <taxon>Embryophyta</taxon>
        <taxon>Tracheophyta</taxon>
        <taxon>Spermatophyta</taxon>
        <taxon>Magnoliopsida</taxon>
        <taxon>eudicotyledons</taxon>
        <taxon>Gunneridae</taxon>
        <taxon>Pentapetalae</taxon>
        <taxon>rosids</taxon>
        <taxon>fabids</taxon>
        <taxon>Fagales</taxon>
        <taxon>Juglandaceae</taxon>
        <taxon>Carya</taxon>
    </lineage>
</organism>
<evidence type="ECO:0000313" key="3">
    <source>
        <dbReference type="Proteomes" id="UP000811246"/>
    </source>
</evidence>
<feature type="transmembrane region" description="Helical" evidence="1">
    <location>
        <begin position="104"/>
        <end position="127"/>
    </location>
</feature>
<evidence type="ECO:0000256" key="1">
    <source>
        <dbReference type="SAM" id="Phobius"/>
    </source>
</evidence>
<protein>
    <submittedName>
        <fullName evidence="2">Uncharacterized protein</fullName>
    </submittedName>
</protein>
<comment type="caution">
    <text evidence="2">The sequence shown here is derived from an EMBL/GenBank/DDBJ whole genome shotgun (WGS) entry which is preliminary data.</text>
</comment>
<keyword evidence="1" id="KW-0472">Membrane</keyword>
<sequence length="135" mass="15365">MASKFVEESGRSGEFLLGKIAKNIKQLKQYSNEKVVEQQKDNRIDCQEYYCSNGGLLSSKDDYLLCFGDPQRIPSEHGSTCVEVERSNSGFIIFAKTCQLHSTYIVFPSLAFLAQVVCQPLLLLFLWNLRRNEDS</sequence>
<gene>
    <name evidence="2" type="ORF">I3842_15G153500</name>
</gene>
<reference evidence="2" key="1">
    <citation type="submission" date="2021-01" db="EMBL/GenBank/DDBJ databases">
        <authorList>
            <person name="Lovell J.T."/>
            <person name="Bentley N."/>
            <person name="Bhattarai G."/>
            <person name="Jenkins J.W."/>
            <person name="Sreedasyam A."/>
            <person name="Alarcon Y."/>
            <person name="Bock C."/>
            <person name="Boston L."/>
            <person name="Carlson J."/>
            <person name="Cervantes K."/>
            <person name="Clermont K."/>
            <person name="Krom N."/>
            <person name="Kubenka K."/>
            <person name="Mamidi S."/>
            <person name="Mattison C."/>
            <person name="Monteros M."/>
            <person name="Pisani C."/>
            <person name="Plott C."/>
            <person name="Rajasekar S."/>
            <person name="Rhein H.S."/>
            <person name="Rohla C."/>
            <person name="Song M."/>
            <person name="Hilaire R.S."/>
            <person name="Shu S."/>
            <person name="Wells L."/>
            <person name="Wang X."/>
            <person name="Webber J."/>
            <person name="Heerema R.J."/>
            <person name="Klein P."/>
            <person name="Conner P."/>
            <person name="Grauke L."/>
            <person name="Grimwood J."/>
            <person name="Schmutz J."/>
            <person name="Randall J.J."/>
        </authorList>
    </citation>
    <scope>NUCLEOTIDE SEQUENCE</scope>
    <source>
        <tissue evidence="2">Leaf</tissue>
    </source>
</reference>
<dbReference type="EMBL" id="CM031839">
    <property type="protein sequence ID" value="KAG6676482.1"/>
    <property type="molecule type" value="Genomic_DNA"/>
</dbReference>